<dbReference type="GO" id="GO:0003677">
    <property type="term" value="F:DNA binding"/>
    <property type="evidence" value="ECO:0007669"/>
    <property type="project" value="UniProtKB-KW"/>
</dbReference>
<dbReference type="GeneID" id="63792965"/>
<dbReference type="CDD" id="cd00067">
    <property type="entry name" value="GAL4"/>
    <property type="match status" value="1"/>
</dbReference>
<keyword evidence="8" id="KW-1185">Reference proteome</keyword>
<feature type="domain" description="Zn(2)-C6 fungal-type" evidence="6">
    <location>
        <begin position="30"/>
        <end position="60"/>
    </location>
</feature>
<dbReference type="SMART" id="SM00066">
    <property type="entry name" value="GAL4"/>
    <property type="match status" value="1"/>
</dbReference>
<dbReference type="RefSeq" id="XP_040732253.1">
    <property type="nucleotide sequence ID" value="XM_040876039.1"/>
</dbReference>
<protein>
    <recommendedName>
        <fullName evidence="6">Zn(2)-C6 fungal-type domain-containing protein</fullName>
    </recommendedName>
</protein>
<dbReference type="AlphaFoldDB" id="A0A364KW01"/>
<sequence>MHIVDQMKGQSSDDKPSKSVRRSHRKSRAGCGNCKRRRIKCDEKKPVCSNCTDRALDCTFSIDNAEHSSTSLPETRSRFRPYTFLHHGFNENDEKGTSSVDEEYHVVSTHSVGVQCNFDVPSTRYISIDDLHLFHHFAISTYDTISDDASSRELWQVHVPRWGMDFPSIQHLILSISALHLAYDFPNRQVEYVRKADEHFTFGLQSVTAVLGCLNSRTCQQVYISTTLICFVYFGRGPRVGEYLVFGDHGLSEWKVLMNGVRSIVESHRSEVFTGVLEPKPQPLAPIVELSLERSEMDSHIAQLQEIRTLVRQKLQRESDVTMYDSVIDDLITVMNEVHNKRSIRWPPVGLMQLLIGWVYRLPDAFVKQLERKEPTALVILAYWAMLLKYMQTDFEDWPEWPLRDTRYMSYGSTATEDSEASLLSISRFQPPPSPTTSISPTVSDKGKASPPVDVVRVNLSPAVTISFVRKTRLFRMQYSHIDIVKELNGTLKHLVLGGSNGSHSTFLHDFSGTRLPIPHLEYPRLSEDTPHRVSFLDEQTVQTANTQFTTQLSYTFDHWDDCVRFQELLLSSKLVFIAGIAEAKSKGRGEECISQNLRLLRGRHERLTLLFFANSQRKERKRYVSVPLNCIDKIDVPKKTSKPVLLYLRPNFEILAEMKVLYFHFLDDDERKKFGEIIAHHIER</sequence>
<reference evidence="7 8" key="1">
    <citation type="journal article" date="2017" name="Biotechnol. Biofuels">
        <title>Differential beta-glucosidase expression as a function of carbon source availability in Talaromyces amestolkiae: a genomic and proteomic approach.</title>
        <authorList>
            <person name="de Eugenio L.I."/>
            <person name="Mendez-Liter J.A."/>
            <person name="Nieto-Dominguez M."/>
            <person name="Alonso L."/>
            <person name="Gil-Munoz J."/>
            <person name="Barriuso J."/>
            <person name="Prieto A."/>
            <person name="Martinez M.J."/>
        </authorList>
    </citation>
    <scope>NUCLEOTIDE SEQUENCE [LARGE SCALE GENOMIC DNA]</scope>
    <source>
        <strain evidence="7 8">CIB</strain>
    </source>
</reference>
<dbReference type="InterPro" id="IPR052400">
    <property type="entry name" value="Zn2-C6_fungal_TF"/>
</dbReference>
<keyword evidence="2" id="KW-0238">DNA-binding</keyword>
<dbReference type="GO" id="GO:0000981">
    <property type="term" value="F:DNA-binding transcription factor activity, RNA polymerase II-specific"/>
    <property type="evidence" value="ECO:0007669"/>
    <property type="project" value="InterPro"/>
</dbReference>
<dbReference type="PROSITE" id="PS00463">
    <property type="entry name" value="ZN2_CY6_FUNGAL_1"/>
    <property type="match status" value="1"/>
</dbReference>
<dbReference type="SUPFAM" id="SSF57701">
    <property type="entry name" value="Zn2/Cys6 DNA-binding domain"/>
    <property type="match status" value="1"/>
</dbReference>
<comment type="caution">
    <text evidence="7">The sequence shown here is derived from an EMBL/GenBank/DDBJ whole genome shotgun (WGS) entry which is preliminary data.</text>
</comment>
<dbReference type="Proteomes" id="UP000249363">
    <property type="component" value="Unassembled WGS sequence"/>
</dbReference>
<dbReference type="Pfam" id="PF11951">
    <property type="entry name" value="Fungal_trans_2"/>
    <property type="match status" value="1"/>
</dbReference>
<organism evidence="7 8">
    <name type="scientific">Talaromyces amestolkiae</name>
    <dbReference type="NCBI Taxonomy" id="1196081"/>
    <lineage>
        <taxon>Eukaryota</taxon>
        <taxon>Fungi</taxon>
        <taxon>Dikarya</taxon>
        <taxon>Ascomycota</taxon>
        <taxon>Pezizomycotina</taxon>
        <taxon>Eurotiomycetes</taxon>
        <taxon>Eurotiomycetidae</taxon>
        <taxon>Eurotiales</taxon>
        <taxon>Trichocomaceae</taxon>
        <taxon>Talaromyces</taxon>
        <taxon>Talaromyces sect. Talaromyces</taxon>
    </lineage>
</organism>
<keyword evidence="4" id="KW-0539">Nucleus</keyword>
<dbReference type="GO" id="GO:0008270">
    <property type="term" value="F:zinc ion binding"/>
    <property type="evidence" value="ECO:0007669"/>
    <property type="project" value="InterPro"/>
</dbReference>
<dbReference type="InterPro" id="IPR001138">
    <property type="entry name" value="Zn2Cys6_DnaBD"/>
</dbReference>
<dbReference type="PROSITE" id="PS50048">
    <property type="entry name" value="ZN2_CY6_FUNGAL_2"/>
    <property type="match status" value="1"/>
</dbReference>
<evidence type="ECO:0000256" key="1">
    <source>
        <dbReference type="ARBA" id="ARBA00023015"/>
    </source>
</evidence>
<feature type="compositionally biased region" description="Basic residues" evidence="5">
    <location>
        <begin position="18"/>
        <end position="27"/>
    </location>
</feature>
<accession>A0A364KW01</accession>
<dbReference type="Pfam" id="PF00172">
    <property type="entry name" value="Zn_clus"/>
    <property type="match status" value="1"/>
</dbReference>
<evidence type="ECO:0000259" key="6">
    <source>
        <dbReference type="PROSITE" id="PS50048"/>
    </source>
</evidence>
<dbReference type="Gene3D" id="4.10.240.10">
    <property type="entry name" value="Zn(2)-C6 fungal-type DNA-binding domain"/>
    <property type="match status" value="1"/>
</dbReference>
<dbReference type="EMBL" id="MIKG01000006">
    <property type="protein sequence ID" value="RAO67737.1"/>
    <property type="molecule type" value="Genomic_DNA"/>
</dbReference>
<proteinExistence type="predicted"/>
<dbReference type="PANTHER" id="PTHR47657:SF13">
    <property type="entry name" value="ZN(2)-C6 FUNGAL-TYPE DOMAIN-CONTAINING PROTEIN-RELATED"/>
    <property type="match status" value="1"/>
</dbReference>
<evidence type="ECO:0000256" key="3">
    <source>
        <dbReference type="ARBA" id="ARBA00023163"/>
    </source>
</evidence>
<keyword evidence="3" id="KW-0804">Transcription</keyword>
<evidence type="ECO:0000313" key="8">
    <source>
        <dbReference type="Proteomes" id="UP000249363"/>
    </source>
</evidence>
<feature type="region of interest" description="Disordered" evidence="5">
    <location>
        <begin position="1"/>
        <end position="27"/>
    </location>
</feature>
<evidence type="ECO:0000256" key="5">
    <source>
        <dbReference type="SAM" id="MobiDB-lite"/>
    </source>
</evidence>
<evidence type="ECO:0000313" key="7">
    <source>
        <dbReference type="EMBL" id="RAO67737.1"/>
    </source>
</evidence>
<evidence type="ECO:0000256" key="2">
    <source>
        <dbReference type="ARBA" id="ARBA00023125"/>
    </source>
</evidence>
<dbReference type="InterPro" id="IPR021858">
    <property type="entry name" value="Fun_TF"/>
</dbReference>
<dbReference type="OrthoDB" id="4160190at2759"/>
<evidence type="ECO:0000256" key="4">
    <source>
        <dbReference type="ARBA" id="ARBA00023242"/>
    </source>
</evidence>
<dbReference type="PRINTS" id="PR00755">
    <property type="entry name" value="AFLATOXINBRP"/>
</dbReference>
<name>A0A364KW01_TALAM</name>
<gene>
    <name evidence="7" type="ORF">BHQ10_003749</name>
</gene>
<dbReference type="InterPro" id="IPR036864">
    <property type="entry name" value="Zn2-C6_fun-type_DNA-bd_sf"/>
</dbReference>
<keyword evidence="1" id="KW-0805">Transcription regulation</keyword>
<dbReference type="PANTHER" id="PTHR47657">
    <property type="entry name" value="STEROL REGULATORY ELEMENT-BINDING PROTEIN ECM22"/>
    <property type="match status" value="1"/>
</dbReference>